<sequence length="332" mass="37885">MKKLLLGAILIFYSFILFAQNEVLTNQSIIDMLELGFSNDIIVTKINTSKNNFDTSIQALKELKEKGVSNDIIVAMMQKNNNTEKQMKKTSRSGIYFKVGNELKKIHPTAFSGTKTNTLGTALTYGIANAKIKSTMNGKHSNNVIDTNIPSFYFYFDDKEQNSFVVSNWWFTVASSPNEFLLSKLTIKKNRRELETGKVNIYAGNSIGVDEDNTIGFEIETINDYEFKVTPSVPLLPGEYCFFYRGTVPQGGYNNQSVFDFSISESCNIETKYKNDDYVWIVKDGKPRNYKITSTEIRKDGVYYILQQRNSWEPLECKESDCYSSKEEAIKK</sequence>
<protein>
    <submittedName>
        <fullName evidence="2">Uncharacterized protein</fullName>
    </submittedName>
</protein>
<name>A0ABR7CDM6_9BACE</name>
<dbReference type="RefSeq" id="WP_186967779.1">
    <property type="nucleotide sequence ID" value="NZ_JACOOE010000007.1"/>
</dbReference>
<keyword evidence="1" id="KW-0732">Signal</keyword>
<feature type="signal peptide" evidence="1">
    <location>
        <begin position="1"/>
        <end position="19"/>
    </location>
</feature>
<gene>
    <name evidence="2" type="ORF">H8S67_14610</name>
</gene>
<dbReference type="Proteomes" id="UP000600600">
    <property type="component" value="Unassembled WGS sequence"/>
</dbReference>
<accession>A0ABR7CDM6</accession>
<dbReference type="EMBL" id="JACOOE010000007">
    <property type="protein sequence ID" value="MBC5605892.1"/>
    <property type="molecule type" value="Genomic_DNA"/>
</dbReference>
<comment type="caution">
    <text evidence="2">The sequence shown here is derived from an EMBL/GenBank/DDBJ whole genome shotgun (WGS) entry which is preliminary data.</text>
</comment>
<proteinExistence type="predicted"/>
<feature type="chain" id="PRO_5045637708" evidence="1">
    <location>
        <begin position="20"/>
        <end position="332"/>
    </location>
</feature>
<reference evidence="2 3" key="1">
    <citation type="submission" date="2020-08" db="EMBL/GenBank/DDBJ databases">
        <title>Genome public.</title>
        <authorList>
            <person name="Liu C."/>
            <person name="Sun Q."/>
        </authorList>
    </citation>
    <scope>NUCLEOTIDE SEQUENCE [LARGE SCALE GENOMIC DNA]</scope>
    <source>
        <strain evidence="2 3">M27</strain>
    </source>
</reference>
<evidence type="ECO:0000256" key="1">
    <source>
        <dbReference type="SAM" id="SignalP"/>
    </source>
</evidence>
<evidence type="ECO:0000313" key="2">
    <source>
        <dbReference type="EMBL" id="MBC5605892.1"/>
    </source>
</evidence>
<organism evidence="2 3">
    <name type="scientific">Bacteroides difficilis</name>
    <dbReference type="NCBI Taxonomy" id="2763021"/>
    <lineage>
        <taxon>Bacteria</taxon>
        <taxon>Pseudomonadati</taxon>
        <taxon>Bacteroidota</taxon>
        <taxon>Bacteroidia</taxon>
        <taxon>Bacteroidales</taxon>
        <taxon>Bacteroidaceae</taxon>
        <taxon>Bacteroides</taxon>
    </lineage>
</organism>
<keyword evidence="3" id="KW-1185">Reference proteome</keyword>
<evidence type="ECO:0000313" key="3">
    <source>
        <dbReference type="Proteomes" id="UP000600600"/>
    </source>
</evidence>